<evidence type="ECO:0000256" key="2">
    <source>
        <dbReference type="ARBA" id="ARBA00012415"/>
    </source>
</evidence>
<protein>
    <recommendedName>
        <fullName evidence="2">UTP--glucose-1-phosphate uridylyltransferase</fullName>
        <ecNumber evidence="2">2.7.7.9</ecNumber>
    </recommendedName>
</protein>
<keyword evidence="7" id="KW-1185">Reference proteome</keyword>
<evidence type="ECO:0000256" key="5">
    <source>
        <dbReference type="ARBA" id="ARBA00048128"/>
    </source>
</evidence>
<dbReference type="InterPro" id="IPR029044">
    <property type="entry name" value="Nucleotide-diphossugar_trans"/>
</dbReference>
<dbReference type="GO" id="GO:0005737">
    <property type="term" value="C:cytoplasm"/>
    <property type="evidence" value="ECO:0000318"/>
    <property type="project" value="GO_Central"/>
</dbReference>
<evidence type="ECO:0000256" key="3">
    <source>
        <dbReference type="ARBA" id="ARBA00022679"/>
    </source>
</evidence>
<evidence type="ECO:0000313" key="6">
    <source>
        <dbReference type="EMBL" id="KAJ0212005.1"/>
    </source>
</evidence>
<dbReference type="InterPro" id="IPR002618">
    <property type="entry name" value="UDPGP_fam"/>
</dbReference>
<keyword evidence="4" id="KW-0548">Nucleotidyltransferase</keyword>
<dbReference type="Gene3D" id="2.160.10.10">
    <property type="entry name" value="Hexapeptide repeat proteins"/>
    <property type="match status" value="1"/>
</dbReference>
<comment type="similarity">
    <text evidence="1">Belongs to the UDPGP type 1 family.</text>
</comment>
<comment type="catalytic activity">
    <reaction evidence="5">
        <text>alpha-D-glucose 1-phosphate + UTP + H(+) = UDP-alpha-D-glucose + diphosphate</text>
        <dbReference type="Rhea" id="RHEA:19889"/>
        <dbReference type="ChEBI" id="CHEBI:15378"/>
        <dbReference type="ChEBI" id="CHEBI:33019"/>
        <dbReference type="ChEBI" id="CHEBI:46398"/>
        <dbReference type="ChEBI" id="CHEBI:58601"/>
        <dbReference type="ChEBI" id="CHEBI:58885"/>
        <dbReference type="EC" id="2.7.7.9"/>
    </reaction>
</comment>
<gene>
    <name evidence="6" type="ORF">LSAT_V11C400197180</name>
</gene>
<dbReference type="GO" id="GO:0005977">
    <property type="term" value="P:glycogen metabolic process"/>
    <property type="evidence" value="ECO:0000318"/>
    <property type="project" value="GO_Central"/>
</dbReference>
<dbReference type="FunFam" id="2.160.10.10:FF:000001">
    <property type="entry name" value="UTP--glucose-1-phosphate uridylyltransferase"/>
    <property type="match status" value="1"/>
</dbReference>
<sequence>MKLQQHKLHLLITYQKSTFVVGMICCEEELQSRHLCLYCCPLLLFCTVLSILEVNVYALTYRNWTSFPFSQEAGIEGHNLSGHYLIATKFGIVEVFVIRKSEAGSNRWVNLNALKRLVQADALKMEIIRNPKEVEGIKVLQLETAAGAAIKFFDNAIGIIVPRSRFLPVKASSYLLLVQSDLYPEKDGYLVRNPARTDPANPSIELGPEFKKVGDFLKRFKSIPSIIEPDSLKVSGDVWFGSSFVLKGKVVIVAKSGDKLEIPDKVVIQNKEVHGAGDI</sequence>
<comment type="caution">
    <text evidence="6">The sequence shown here is derived from an EMBL/GenBank/DDBJ whole genome shotgun (WGS) entry which is preliminary data.</text>
</comment>
<evidence type="ECO:0000256" key="1">
    <source>
        <dbReference type="ARBA" id="ARBA00010401"/>
    </source>
</evidence>
<dbReference type="EC" id="2.7.7.9" evidence="2"/>
<dbReference type="Proteomes" id="UP000235145">
    <property type="component" value="Unassembled WGS sequence"/>
</dbReference>
<dbReference type="PANTHER" id="PTHR43511">
    <property type="match status" value="1"/>
</dbReference>
<dbReference type="SUPFAM" id="SSF51161">
    <property type="entry name" value="Trimeric LpxA-like enzymes"/>
    <property type="match status" value="1"/>
</dbReference>
<dbReference type="SUPFAM" id="SSF53448">
    <property type="entry name" value="Nucleotide-diphospho-sugar transferases"/>
    <property type="match status" value="1"/>
</dbReference>
<evidence type="ECO:0000313" key="7">
    <source>
        <dbReference type="Proteomes" id="UP000235145"/>
    </source>
</evidence>
<dbReference type="EMBL" id="NBSK02000004">
    <property type="protein sequence ID" value="KAJ0212005.1"/>
    <property type="molecule type" value="Genomic_DNA"/>
</dbReference>
<reference evidence="6 7" key="1">
    <citation type="journal article" date="2017" name="Nat. Commun.">
        <title>Genome assembly with in vitro proximity ligation data and whole-genome triplication in lettuce.</title>
        <authorList>
            <person name="Reyes-Chin-Wo S."/>
            <person name="Wang Z."/>
            <person name="Yang X."/>
            <person name="Kozik A."/>
            <person name="Arikit S."/>
            <person name="Song C."/>
            <person name="Xia L."/>
            <person name="Froenicke L."/>
            <person name="Lavelle D.O."/>
            <person name="Truco M.J."/>
            <person name="Xia R."/>
            <person name="Zhu S."/>
            <person name="Xu C."/>
            <person name="Xu H."/>
            <person name="Xu X."/>
            <person name="Cox K."/>
            <person name="Korf I."/>
            <person name="Meyers B.C."/>
            <person name="Michelmore R.W."/>
        </authorList>
    </citation>
    <scope>NUCLEOTIDE SEQUENCE [LARGE SCALE GENOMIC DNA]</scope>
    <source>
        <strain evidence="7">cv. Salinas</strain>
        <tissue evidence="6">Seedlings</tissue>
    </source>
</reference>
<dbReference type="GO" id="GO:0006011">
    <property type="term" value="P:UDP-alpha-D-glucose metabolic process"/>
    <property type="evidence" value="ECO:0000318"/>
    <property type="project" value="GO_Central"/>
</dbReference>
<dbReference type="Gene3D" id="3.90.550.10">
    <property type="entry name" value="Spore Coat Polysaccharide Biosynthesis Protein SpsA, Chain A"/>
    <property type="match status" value="1"/>
</dbReference>
<dbReference type="AlphaFoldDB" id="A0A9R1XEW1"/>
<evidence type="ECO:0000256" key="4">
    <source>
        <dbReference type="ARBA" id="ARBA00022695"/>
    </source>
</evidence>
<dbReference type="GO" id="GO:0003983">
    <property type="term" value="F:UTP:glucose-1-phosphate uridylyltransferase activity"/>
    <property type="evidence" value="ECO:0000318"/>
    <property type="project" value="GO_Central"/>
</dbReference>
<keyword evidence="3" id="KW-0808">Transferase</keyword>
<dbReference type="InterPro" id="IPR011004">
    <property type="entry name" value="Trimer_LpxA-like_sf"/>
</dbReference>
<dbReference type="Pfam" id="PF01704">
    <property type="entry name" value="UDPGP"/>
    <property type="match status" value="1"/>
</dbReference>
<dbReference type="InterPro" id="IPR016267">
    <property type="entry name" value="UDPGP_trans"/>
</dbReference>
<organism evidence="6 7">
    <name type="scientific">Lactuca sativa</name>
    <name type="common">Garden lettuce</name>
    <dbReference type="NCBI Taxonomy" id="4236"/>
    <lineage>
        <taxon>Eukaryota</taxon>
        <taxon>Viridiplantae</taxon>
        <taxon>Streptophyta</taxon>
        <taxon>Embryophyta</taxon>
        <taxon>Tracheophyta</taxon>
        <taxon>Spermatophyta</taxon>
        <taxon>Magnoliopsida</taxon>
        <taxon>eudicotyledons</taxon>
        <taxon>Gunneridae</taxon>
        <taxon>Pentapetalae</taxon>
        <taxon>asterids</taxon>
        <taxon>campanulids</taxon>
        <taxon>Asterales</taxon>
        <taxon>Asteraceae</taxon>
        <taxon>Cichorioideae</taxon>
        <taxon>Cichorieae</taxon>
        <taxon>Lactucinae</taxon>
        <taxon>Lactuca</taxon>
    </lineage>
</organism>
<proteinExistence type="inferred from homology"/>
<name>A0A9R1XEW1_LACSA</name>
<accession>A0A9R1XEW1</accession>